<protein>
    <submittedName>
        <fullName evidence="3">ABC transporter C family member 8</fullName>
    </submittedName>
</protein>
<evidence type="ECO:0000256" key="1">
    <source>
        <dbReference type="ARBA" id="ARBA00022741"/>
    </source>
</evidence>
<organism evidence="3 4">
    <name type="scientific">Atta colombica</name>
    <dbReference type="NCBI Taxonomy" id="520822"/>
    <lineage>
        <taxon>Eukaryota</taxon>
        <taxon>Metazoa</taxon>
        <taxon>Ecdysozoa</taxon>
        <taxon>Arthropoda</taxon>
        <taxon>Hexapoda</taxon>
        <taxon>Insecta</taxon>
        <taxon>Pterygota</taxon>
        <taxon>Neoptera</taxon>
        <taxon>Endopterygota</taxon>
        <taxon>Hymenoptera</taxon>
        <taxon>Apocrita</taxon>
        <taxon>Aculeata</taxon>
        <taxon>Formicoidea</taxon>
        <taxon>Formicidae</taxon>
        <taxon>Myrmicinae</taxon>
        <taxon>Atta</taxon>
    </lineage>
</organism>
<evidence type="ECO:0000256" key="2">
    <source>
        <dbReference type="ARBA" id="ARBA00022840"/>
    </source>
</evidence>
<evidence type="ECO:0000313" key="4">
    <source>
        <dbReference type="Proteomes" id="UP000078540"/>
    </source>
</evidence>
<keyword evidence="4" id="KW-1185">Reference proteome</keyword>
<dbReference type="InterPro" id="IPR050173">
    <property type="entry name" value="ABC_transporter_C-like"/>
</dbReference>
<dbReference type="GO" id="GO:0042626">
    <property type="term" value="F:ATPase-coupled transmembrane transporter activity"/>
    <property type="evidence" value="ECO:0007669"/>
    <property type="project" value="TreeGrafter"/>
</dbReference>
<dbReference type="Proteomes" id="UP000078540">
    <property type="component" value="Unassembled WGS sequence"/>
</dbReference>
<gene>
    <name evidence="3" type="ORF">ALC53_10155</name>
</gene>
<evidence type="ECO:0000313" key="3">
    <source>
        <dbReference type="EMBL" id="KYM79360.1"/>
    </source>
</evidence>
<dbReference type="GO" id="GO:0005524">
    <property type="term" value="F:ATP binding"/>
    <property type="evidence" value="ECO:0007669"/>
    <property type="project" value="UniProtKB-KW"/>
</dbReference>
<dbReference type="EMBL" id="KQ976604">
    <property type="protein sequence ID" value="KYM79360.1"/>
    <property type="molecule type" value="Genomic_DNA"/>
</dbReference>
<keyword evidence="1" id="KW-0547">Nucleotide-binding</keyword>
<sequence length="89" mass="10286">MQKRFSNVIGNKTRLTISQSLILTCCQIIHKTIQRVDVTSIERILQYTNLPMEEPIIADNPSTWPLKGQLILKDVNMKYHKNDPPVLKI</sequence>
<accession>A0A195B506</accession>
<reference evidence="3 4" key="1">
    <citation type="submission" date="2015-09" db="EMBL/GenBank/DDBJ databases">
        <title>Atta colombica WGS genome.</title>
        <authorList>
            <person name="Nygaard S."/>
            <person name="Hu H."/>
            <person name="Boomsma J."/>
            <person name="Zhang G."/>
        </authorList>
    </citation>
    <scope>NUCLEOTIDE SEQUENCE [LARGE SCALE GENOMIC DNA]</scope>
    <source>
        <strain evidence="3">Treedump-2</strain>
        <tissue evidence="3">Whole body</tissue>
    </source>
</reference>
<proteinExistence type="predicted"/>
<keyword evidence="2" id="KW-0067">ATP-binding</keyword>
<dbReference type="PANTHER" id="PTHR24223">
    <property type="entry name" value="ATP-BINDING CASSETTE SUB-FAMILY C"/>
    <property type="match status" value="1"/>
</dbReference>
<dbReference type="STRING" id="520822.A0A195B506"/>
<name>A0A195B506_9HYME</name>
<dbReference type="GO" id="GO:0016020">
    <property type="term" value="C:membrane"/>
    <property type="evidence" value="ECO:0007669"/>
    <property type="project" value="TreeGrafter"/>
</dbReference>
<dbReference type="AlphaFoldDB" id="A0A195B506"/>